<feature type="compositionally biased region" description="Basic and acidic residues" evidence="12">
    <location>
        <begin position="106"/>
        <end position="121"/>
    </location>
</feature>
<keyword evidence="7" id="KW-0540">Nuclease</keyword>
<dbReference type="InterPro" id="IPR036866">
    <property type="entry name" value="RibonucZ/Hydroxyglut_hydro"/>
</dbReference>
<dbReference type="SMR" id="A0A1S3ZEB0"/>
<dbReference type="InterPro" id="IPR013471">
    <property type="entry name" value="RNase_Z/BN"/>
</dbReference>
<dbReference type="RefSeq" id="XP_016462607.1">
    <property type="nucleotide sequence ID" value="XM_016607121.1"/>
</dbReference>
<reference evidence="14" key="1">
    <citation type="journal article" date="2014" name="Nat. Commun.">
        <title>The tobacco genome sequence and its comparison with those of tomato and potato.</title>
        <authorList>
            <person name="Sierro N."/>
            <person name="Battey J.N."/>
            <person name="Ouadi S."/>
            <person name="Bakaher N."/>
            <person name="Bovet L."/>
            <person name="Willig A."/>
            <person name="Goepfert S."/>
            <person name="Peitsch M.C."/>
            <person name="Ivanov N.V."/>
        </authorList>
    </citation>
    <scope>NUCLEOTIDE SEQUENCE [LARGE SCALE GENOMIC DNA]</scope>
</reference>
<proteinExistence type="inferred from homology"/>
<keyword evidence="11" id="KW-0862">Zinc</keyword>
<evidence type="ECO:0000256" key="3">
    <source>
        <dbReference type="ARBA" id="ARBA00007823"/>
    </source>
</evidence>
<dbReference type="PANTHER" id="PTHR12553:SF49">
    <property type="entry name" value="ZINC PHOSPHODIESTERASE ELAC PROTEIN 2"/>
    <property type="match status" value="1"/>
</dbReference>
<evidence type="ECO:0000313" key="14">
    <source>
        <dbReference type="Proteomes" id="UP000790787"/>
    </source>
</evidence>
<dbReference type="SUPFAM" id="SSF56281">
    <property type="entry name" value="Metallo-hydrolase/oxidoreductase"/>
    <property type="match status" value="2"/>
</dbReference>
<dbReference type="FunFam" id="3.60.15.10:FF:000037">
    <property type="entry name" value="tRNAse Z4"/>
    <property type="match status" value="1"/>
</dbReference>
<evidence type="ECO:0000259" key="13">
    <source>
        <dbReference type="Pfam" id="PF13691"/>
    </source>
</evidence>
<dbReference type="GO" id="GO:0005739">
    <property type="term" value="C:mitochondrion"/>
    <property type="evidence" value="ECO:0000318"/>
    <property type="project" value="GO_Central"/>
</dbReference>
<comment type="similarity">
    <text evidence="3">Belongs to the RNase Z family.</text>
</comment>
<evidence type="ECO:0000256" key="8">
    <source>
        <dbReference type="ARBA" id="ARBA00022723"/>
    </source>
</evidence>
<organism evidence="14 15">
    <name type="scientific">Nicotiana tabacum</name>
    <name type="common">Common tobacco</name>
    <dbReference type="NCBI Taxonomy" id="4097"/>
    <lineage>
        <taxon>Eukaryota</taxon>
        <taxon>Viridiplantae</taxon>
        <taxon>Streptophyta</taxon>
        <taxon>Embryophyta</taxon>
        <taxon>Tracheophyta</taxon>
        <taxon>Spermatophyta</taxon>
        <taxon>Magnoliopsida</taxon>
        <taxon>eudicotyledons</taxon>
        <taxon>Gunneridae</taxon>
        <taxon>Pentapetalae</taxon>
        <taxon>asterids</taxon>
        <taxon>lamiids</taxon>
        <taxon>Solanales</taxon>
        <taxon>Solanaceae</taxon>
        <taxon>Nicotianoideae</taxon>
        <taxon>Nicotianeae</taxon>
        <taxon>Nicotiana</taxon>
    </lineage>
</organism>
<dbReference type="GO" id="GO:0042781">
    <property type="term" value="F:3'-tRNA processing endoribonuclease activity"/>
    <property type="evidence" value="ECO:0000318"/>
    <property type="project" value="GO_Central"/>
</dbReference>
<feature type="region of interest" description="Disordered" evidence="12">
    <location>
        <begin position="89"/>
        <end position="145"/>
    </location>
</feature>
<dbReference type="OMA" id="TLFRDEM"/>
<comment type="cofactor">
    <cofactor evidence="2">
        <name>Zn(2+)</name>
        <dbReference type="ChEBI" id="CHEBI:29105"/>
    </cofactor>
</comment>
<dbReference type="CDD" id="cd07718">
    <property type="entry name" value="RNaseZ_ELAC1_ELAC2-C-term-like_MBL-fold"/>
    <property type="match status" value="1"/>
</dbReference>
<sequence length="1012" mass="111417">MGGVLCSGALVNRLSKTLGLYMQTLQIIKMPQITNLRLLISSANHPRILSPLTPKPPPSLSHLFRLKQPKSHTHNPHFLFAAFSSSYSRKPRNIQQPSSLRRRSSSKVDNKGKMTMEEKGPTAESAGFNKRRAEGKDKNDGKKNLQLKVRKLNPVNTISYVQILGTGMDTQDTAPSVLLFFDKQRFIFNAGEGLQRFCTEHKIKLSKIDHIFLSRVCSETAGGLPGLLLTLAGMGEEGMSVNLWGPSDLKYLVDAMKSFIPNAAMVHARSFGPTVGSVDVSSAASGTSDDLYVPINDEVVKISAVLLRPRYSKVSDTTKEGSSELDDPLVAVNHLAETLSVRRMHSTAEFALKPGDLSVVYICELPEIKGKFDPKKAAALGLRPGPKYRELQLGNSVQSDRQDIMVHPSDVLGPSVPGPIVLVVDCPTPSHLQELSSIHSLTPYYSYPSKQSKEMCKKVDCVIHLSPASVTCTTEYQQWMSRFGEAQHIMAGHQPKNIEIPILKSSARIASRLNYLCPQFFPAPGFWSLPQLKRLSSVSKIPSEFSLPASCQVITAENLLKFHLRPYAQLGLDRSGIPEITSRSKIIEELISEIPEILDASEHIAQMLHGINVTNGGSATIQANRVMIEEPWLHETALPSCLEGVTREDVEIVLLGTGSSQPSKYRNVSSIFVNLFSKGSILLDCGEGTLGQLKRRFGIEGADEAVKGLRCIWISHIHADHHTGLARILALRRDLLNGTPHEPLIVVGPRQLKRFLDAYQKLEDLDMQFLDCRHTTEVSLKTFESNGDKDVSESACVPSDQKNGSTLFAKGSRMESYWKRPGSPVDAAAAFPLLKTLKEILREAGLEALISFPVIHCPQAYGAVLKAADRTNSTGKKIPGWKIVYSGDTRPCPELVEASCGATVLIHEATFEDGMVEEAIARNHSTTQEAIEVGDSAGAYRIVLTHFSQRYPKIPVFDETHMHKTCIAFDMMSVNLADLPMLPRVLPYLKLLFRDEMIADESDDIDVATAAI</sequence>
<dbReference type="RefSeq" id="XP_016462607.1">
    <property type="nucleotide sequence ID" value="XM_016607121.2"/>
</dbReference>
<dbReference type="GO" id="GO:1990180">
    <property type="term" value="P:mitochondrial tRNA 3'-end processing"/>
    <property type="evidence" value="ECO:0000318"/>
    <property type="project" value="GO_Central"/>
</dbReference>
<evidence type="ECO:0000256" key="12">
    <source>
        <dbReference type="SAM" id="MobiDB-lite"/>
    </source>
</evidence>
<keyword evidence="8" id="KW-0479">Metal-binding</keyword>
<evidence type="ECO:0000256" key="2">
    <source>
        <dbReference type="ARBA" id="ARBA00001947"/>
    </source>
</evidence>
<reference evidence="15" key="2">
    <citation type="submission" date="2025-08" db="UniProtKB">
        <authorList>
            <consortium name="RefSeq"/>
        </authorList>
    </citation>
    <scope>IDENTIFICATION</scope>
    <source>
        <tissue evidence="15">Leaf</tissue>
    </source>
</reference>
<comment type="subunit">
    <text evidence="4">Homodimer.</text>
</comment>
<dbReference type="InterPro" id="IPR027794">
    <property type="entry name" value="tRNase_Z_dom"/>
</dbReference>
<protein>
    <recommendedName>
        <fullName evidence="5">ribonuclease Z</fullName>
        <ecNumber evidence="5">3.1.26.11</ecNumber>
    </recommendedName>
</protein>
<accession>A0A1S3ZEB0</accession>
<evidence type="ECO:0000256" key="10">
    <source>
        <dbReference type="ARBA" id="ARBA00022801"/>
    </source>
</evidence>
<dbReference type="EC" id="3.1.26.11" evidence="5"/>
<dbReference type="HAMAP" id="MF_01818">
    <property type="entry name" value="RNase_Z_BN"/>
    <property type="match status" value="1"/>
</dbReference>
<feature type="domain" description="tRNase Z endonuclease" evidence="13">
    <location>
        <begin position="167"/>
        <end position="223"/>
    </location>
</feature>
<evidence type="ECO:0000256" key="7">
    <source>
        <dbReference type="ARBA" id="ARBA00022722"/>
    </source>
</evidence>
<feature type="compositionally biased region" description="Basic and acidic residues" evidence="12">
    <location>
        <begin position="131"/>
        <end position="143"/>
    </location>
</feature>
<evidence type="ECO:0000313" key="15">
    <source>
        <dbReference type="RefSeq" id="XP_016462607.1"/>
    </source>
</evidence>
<keyword evidence="10" id="KW-0378">Hydrolase</keyword>
<evidence type="ECO:0000256" key="9">
    <source>
        <dbReference type="ARBA" id="ARBA00022759"/>
    </source>
</evidence>
<dbReference type="STRING" id="4097.A0A1S3ZEB0"/>
<dbReference type="AlphaFoldDB" id="A0A1S3ZEB0"/>
<dbReference type="Proteomes" id="UP000790787">
    <property type="component" value="Chromosome 4"/>
</dbReference>
<keyword evidence="14" id="KW-1185">Reference proteome</keyword>
<name>A0A1S3ZEB0_TOBAC</name>
<keyword evidence="6" id="KW-0819">tRNA processing</keyword>
<dbReference type="KEGG" id="nta:107785747"/>
<comment type="catalytic activity">
    <reaction evidence="1">
        <text>Endonucleolytic cleavage of RNA, removing extra 3' nucleotides from tRNA precursor, generating 3' termini of tRNAs. A 3'-hydroxy group is left at the tRNA terminus and a 5'-phosphoryl group is left at the trailer molecule.</text>
        <dbReference type="EC" id="3.1.26.11"/>
    </reaction>
</comment>
<dbReference type="Gene3D" id="3.60.15.10">
    <property type="entry name" value="Ribonuclease Z/Hydroxyacylglutathione hydrolase-like"/>
    <property type="match status" value="2"/>
</dbReference>
<dbReference type="Pfam" id="PF23023">
    <property type="entry name" value="Anti-Pycsar_Apyc1"/>
    <property type="match status" value="1"/>
</dbReference>
<dbReference type="PANTHER" id="PTHR12553">
    <property type="entry name" value="ZINC PHOSPHODIESTERASE ELAC PROTEIN 2"/>
    <property type="match status" value="1"/>
</dbReference>
<evidence type="ECO:0000256" key="5">
    <source>
        <dbReference type="ARBA" id="ARBA00012477"/>
    </source>
</evidence>
<dbReference type="InterPro" id="IPR047151">
    <property type="entry name" value="RNZ2-like"/>
</dbReference>
<evidence type="ECO:0000256" key="6">
    <source>
        <dbReference type="ARBA" id="ARBA00022694"/>
    </source>
</evidence>
<dbReference type="GO" id="GO:0046872">
    <property type="term" value="F:metal ion binding"/>
    <property type="evidence" value="ECO:0007669"/>
    <property type="project" value="UniProtKB-KW"/>
</dbReference>
<evidence type="ECO:0000256" key="4">
    <source>
        <dbReference type="ARBA" id="ARBA00011738"/>
    </source>
</evidence>
<gene>
    <name evidence="15" type="primary">LOC107785747</name>
</gene>
<dbReference type="Pfam" id="PF13691">
    <property type="entry name" value="Lactamase_B_4"/>
    <property type="match status" value="1"/>
</dbReference>
<dbReference type="GeneID" id="107785747"/>
<evidence type="ECO:0000256" key="11">
    <source>
        <dbReference type="ARBA" id="ARBA00022833"/>
    </source>
</evidence>
<dbReference type="PaxDb" id="4097-A0A1S3ZEB0"/>
<keyword evidence="9" id="KW-0255">Endonuclease</keyword>
<evidence type="ECO:0000256" key="1">
    <source>
        <dbReference type="ARBA" id="ARBA00000402"/>
    </source>
</evidence>
<dbReference type="OrthoDB" id="527344at2759"/>